<dbReference type="AlphaFoldDB" id="A0A918FQ52"/>
<organism evidence="2 3">
    <name type="scientific">Streptomyces humidus</name>
    <dbReference type="NCBI Taxonomy" id="52259"/>
    <lineage>
        <taxon>Bacteria</taxon>
        <taxon>Bacillati</taxon>
        <taxon>Actinomycetota</taxon>
        <taxon>Actinomycetes</taxon>
        <taxon>Kitasatosporales</taxon>
        <taxon>Streptomycetaceae</taxon>
        <taxon>Streptomyces</taxon>
    </lineage>
</organism>
<dbReference type="Proteomes" id="UP000606194">
    <property type="component" value="Unassembled WGS sequence"/>
</dbReference>
<proteinExistence type="predicted"/>
<dbReference type="EMBL" id="BMTL01000001">
    <property type="protein sequence ID" value="GGR67300.1"/>
    <property type="molecule type" value="Genomic_DNA"/>
</dbReference>
<gene>
    <name evidence="2" type="ORF">GCM10010269_02570</name>
</gene>
<evidence type="ECO:0000313" key="2">
    <source>
        <dbReference type="EMBL" id="GGR67300.1"/>
    </source>
</evidence>
<accession>A0A918FQ52</accession>
<protein>
    <recommendedName>
        <fullName evidence="1">RiboL-PSP-HEPN domain-containing protein</fullName>
    </recommendedName>
</protein>
<keyword evidence="3" id="KW-1185">Reference proteome</keyword>
<reference evidence="2" key="1">
    <citation type="journal article" date="2014" name="Int. J. Syst. Evol. Microbiol.">
        <title>Complete genome sequence of Corynebacterium casei LMG S-19264T (=DSM 44701T), isolated from a smear-ripened cheese.</title>
        <authorList>
            <consortium name="US DOE Joint Genome Institute (JGI-PGF)"/>
            <person name="Walter F."/>
            <person name="Albersmeier A."/>
            <person name="Kalinowski J."/>
            <person name="Ruckert C."/>
        </authorList>
    </citation>
    <scope>NUCLEOTIDE SEQUENCE</scope>
    <source>
        <strain evidence="2">JCM 4386</strain>
    </source>
</reference>
<dbReference type="RefSeq" id="WP_190147307.1">
    <property type="nucleotide sequence ID" value="NZ_BMTL01000001.1"/>
</dbReference>
<evidence type="ECO:0000313" key="3">
    <source>
        <dbReference type="Proteomes" id="UP000606194"/>
    </source>
</evidence>
<feature type="domain" description="RiboL-PSP-HEPN" evidence="1">
    <location>
        <begin position="6"/>
        <end position="194"/>
    </location>
</feature>
<reference evidence="2" key="2">
    <citation type="submission" date="2020-09" db="EMBL/GenBank/DDBJ databases">
        <authorList>
            <person name="Sun Q."/>
            <person name="Ohkuma M."/>
        </authorList>
    </citation>
    <scope>NUCLEOTIDE SEQUENCE</scope>
    <source>
        <strain evidence="2">JCM 4386</strain>
    </source>
</reference>
<dbReference type="InterPro" id="IPR041519">
    <property type="entry name" value="HEPN_RiboL-PSP"/>
</dbReference>
<name>A0A918FQ52_9ACTN</name>
<comment type="caution">
    <text evidence="2">The sequence shown here is derived from an EMBL/GenBank/DDBJ whole genome shotgun (WGS) entry which is preliminary data.</text>
</comment>
<sequence>MNLVSDLKSDIEELRDALLDTDALTVAPPDDLTRRQQLLITSFVILAHAHIEEFIEELFVSYVDARTAEITEDSTPHCFIRLSLHFSPDLIGQGAGKYPTTQICQTAINLYRSKVVKINNGLKAANIAALARPLGLNGDQLSDNCERLFRSLNTLGAKRGKMAHTSSQSANETVYASQAVGWVNDVVDNIDELVKFLNGSIPIATPTT</sequence>
<evidence type="ECO:0000259" key="1">
    <source>
        <dbReference type="Pfam" id="PF18735"/>
    </source>
</evidence>
<dbReference type="Pfam" id="PF18735">
    <property type="entry name" value="HEPN_RiboL-PSP"/>
    <property type="match status" value="1"/>
</dbReference>